<dbReference type="InterPro" id="IPR002481">
    <property type="entry name" value="FUR"/>
</dbReference>
<evidence type="ECO:0000256" key="5">
    <source>
        <dbReference type="ARBA" id="ARBA00023125"/>
    </source>
</evidence>
<keyword evidence="4" id="KW-0805">Transcription regulation</keyword>
<dbReference type="Gene3D" id="1.10.10.10">
    <property type="entry name" value="Winged helix-like DNA-binding domain superfamily/Winged helix DNA-binding domain"/>
    <property type="match status" value="1"/>
</dbReference>
<dbReference type="Proteomes" id="UP000612893">
    <property type="component" value="Unassembled WGS sequence"/>
</dbReference>
<feature type="binding site" evidence="7">
    <location>
        <position position="91"/>
    </location>
    <ligand>
        <name>Zn(2+)</name>
        <dbReference type="ChEBI" id="CHEBI:29105"/>
    </ligand>
</feature>
<dbReference type="Gene3D" id="3.30.1490.190">
    <property type="match status" value="1"/>
</dbReference>
<dbReference type="CDD" id="cd07153">
    <property type="entry name" value="Fur_like"/>
    <property type="match status" value="1"/>
</dbReference>
<reference evidence="8" key="1">
    <citation type="submission" date="2020-10" db="EMBL/GenBank/DDBJ databases">
        <title>Ca. Dormibacterota MAGs.</title>
        <authorList>
            <person name="Montgomery K."/>
        </authorList>
    </citation>
    <scope>NUCLEOTIDE SEQUENCE [LARGE SCALE GENOMIC DNA]</scope>
    <source>
        <strain evidence="8">SC8812_S17_10</strain>
    </source>
</reference>
<dbReference type="InterPro" id="IPR036388">
    <property type="entry name" value="WH-like_DNA-bd_sf"/>
</dbReference>
<keyword evidence="9" id="KW-1185">Reference proteome</keyword>
<keyword evidence="3 7" id="KW-0862">Zinc</keyword>
<dbReference type="PANTHER" id="PTHR33202">
    <property type="entry name" value="ZINC UPTAKE REGULATION PROTEIN"/>
    <property type="match status" value="1"/>
</dbReference>
<evidence type="ECO:0000313" key="9">
    <source>
        <dbReference type="Proteomes" id="UP000612893"/>
    </source>
</evidence>
<evidence type="ECO:0000256" key="2">
    <source>
        <dbReference type="ARBA" id="ARBA00022491"/>
    </source>
</evidence>
<dbReference type="GO" id="GO:0003677">
    <property type="term" value="F:DNA binding"/>
    <property type="evidence" value="ECO:0007669"/>
    <property type="project" value="UniProtKB-KW"/>
</dbReference>
<gene>
    <name evidence="8" type="ORF">JF922_11945</name>
</gene>
<comment type="similarity">
    <text evidence="1">Belongs to the Fur family.</text>
</comment>
<comment type="cofactor">
    <cofactor evidence="7">
        <name>Zn(2+)</name>
        <dbReference type="ChEBI" id="CHEBI:29105"/>
    </cofactor>
    <text evidence="7">Binds 1 zinc ion per subunit.</text>
</comment>
<evidence type="ECO:0000256" key="3">
    <source>
        <dbReference type="ARBA" id="ARBA00022833"/>
    </source>
</evidence>
<accession>A0A934JZJ4</accession>
<dbReference type="EMBL" id="JAEKNR010000126">
    <property type="protein sequence ID" value="MBJ7598781.1"/>
    <property type="molecule type" value="Genomic_DNA"/>
</dbReference>
<dbReference type="GO" id="GO:0046872">
    <property type="term" value="F:metal ion binding"/>
    <property type="evidence" value="ECO:0007669"/>
    <property type="project" value="UniProtKB-KW"/>
</dbReference>
<evidence type="ECO:0000256" key="1">
    <source>
        <dbReference type="ARBA" id="ARBA00007957"/>
    </source>
</evidence>
<comment type="caution">
    <text evidence="8">The sequence shown here is derived from an EMBL/GenBank/DDBJ whole genome shotgun (WGS) entry which is preliminary data.</text>
</comment>
<feature type="binding site" evidence="7">
    <location>
        <position position="134"/>
    </location>
    <ligand>
        <name>Zn(2+)</name>
        <dbReference type="ChEBI" id="CHEBI:29105"/>
    </ligand>
</feature>
<keyword evidence="5" id="KW-0238">DNA-binding</keyword>
<evidence type="ECO:0000256" key="7">
    <source>
        <dbReference type="PIRSR" id="PIRSR602481-1"/>
    </source>
</evidence>
<keyword evidence="6" id="KW-0804">Transcription</keyword>
<dbReference type="SUPFAM" id="SSF46785">
    <property type="entry name" value="Winged helix' DNA-binding domain"/>
    <property type="match status" value="1"/>
</dbReference>
<sequence>MAMSGDAPLRPGMRQTRQRQQVWEAIQRLGGHCTADEITAELQLGRPGFSRSTVYRALEALSTSGALHAVRLGDGPVHYEVAGEEHQHAICQVCHGILHIEHGLVDELERHLEERHRFKPVRTEVVVVGVCDACTRGRALRPTRRRTLDHVHFE</sequence>
<proteinExistence type="inferred from homology"/>
<feature type="binding site" evidence="7">
    <location>
        <position position="131"/>
    </location>
    <ligand>
        <name>Zn(2+)</name>
        <dbReference type="ChEBI" id="CHEBI:29105"/>
    </ligand>
</feature>
<dbReference type="AlphaFoldDB" id="A0A934JZJ4"/>
<evidence type="ECO:0000313" key="8">
    <source>
        <dbReference type="EMBL" id="MBJ7598781.1"/>
    </source>
</evidence>
<dbReference type="PANTHER" id="PTHR33202:SF7">
    <property type="entry name" value="FERRIC UPTAKE REGULATION PROTEIN"/>
    <property type="match status" value="1"/>
</dbReference>
<dbReference type="InterPro" id="IPR043135">
    <property type="entry name" value="Fur_C"/>
</dbReference>
<evidence type="ECO:0000256" key="6">
    <source>
        <dbReference type="ARBA" id="ARBA00023163"/>
    </source>
</evidence>
<keyword evidence="7" id="KW-0479">Metal-binding</keyword>
<organism evidence="8 9">
    <name type="scientific">Candidatus Nephthysia bennettiae</name>
    <dbReference type="NCBI Taxonomy" id="3127016"/>
    <lineage>
        <taxon>Bacteria</taxon>
        <taxon>Bacillati</taxon>
        <taxon>Candidatus Dormiibacterota</taxon>
        <taxon>Candidatus Dormibacteria</taxon>
        <taxon>Candidatus Dormibacterales</taxon>
        <taxon>Candidatus Dormibacteraceae</taxon>
        <taxon>Candidatus Nephthysia</taxon>
    </lineage>
</organism>
<protein>
    <submittedName>
        <fullName evidence="8">Transcriptional repressor</fullName>
    </submittedName>
</protein>
<keyword evidence="2" id="KW-0678">Repressor</keyword>
<dbReference type="RefSeq" id="WP_338201987.1">
    <property type="nucleotide sequence ID" value="NZ_JAEKNR010000126.1"/>
</dbReference>
<name>A0A934JZJ4_9BACT</name>
<feature type="binding site" evidence="7">
    <location>
        <position position="94"/>
    </location>
    <ligand>
        <name>Zn(2+)</name>
        <dbReference type="ChEBI" id="CHEBI:29105"/>
    </ligand>
</feature>
<evidence type="ECO:0000256" key="4">
    <source>
        <dbReference type="ARBA" id="ARBA00023015"/>
    </source>
</evidence>
<dbReference type="InterPro" id="IPR036390">
    <property type="entry name" value="WH_DNA-bd_sf"/>
</dbReference>
<dbReference type="Pfam" id="PF01475">
    <property type="entry name" value="FUR"/>
    <property type="match status" value="1"/>
</dbReference>